<sequence length="162" mass="18527">MPKYKLARNHYRQAQQLSDFEVTNLSEIGVVNNSSINASTSSCNYDEPEICASRFYSHDITYESFDMGIDLNIDCSTGSSEVIKDPVKRSNITGYITKAFPLLLAEWAVKLKKNAFRNLKLNELLTMSSMELFKNATIKEVELNTQKWIRRCSERAKATIRN</sequence>
<comment type="caution">
    <text evidence="1">The sequence shown here is derived from an EMBL/GenBank/DDBJ whole genome shotgun (WGS) entry which is preliminary data.</text>
</comment>
<name>A0AAN7SSU5_9COLE</name>
<evidence type="ECO:0000313" key="2">
    <source>
        <dbReference type="Proteomes" id="UP001353858"/>
    </source>
</evidence>
<dbReference type="Proteomes" id="UP001353858">
    <property type="component" value="Unassembled WGS sequence"/>
</dbReference>
<dbReference type="EMBL" id="JARPUR010000001">
    <property type="protein sequence ID" value="KAK4886185.1"/>
    <property type="molecule type" value="Genomic_DNA"/>
</dbReference>
<keyword evidence="2" id="KW-1185">Reference proteome</keyword>
<protein>
    <submittedName>
        <fullName evidence="1">Uncharacterized protein</fullName>
    </submittedName>
</protein>
<accession>A0AAN7SSU5</accession>
<dbReference type="AlphaFoldDB" id="A0AAN7SSU5"/>
<proteinExistence type="predicted"/>
<evidence type="ECO:0000313" key="1">
    <source>
        <dbReference type="EMBL" id="KAK4886185.1"/>
    </source>
</evidence>
<organism evidence="1 2">
    <name type="scientific">Aquatica leii</name>
    <dbReference type="NCBI Taxonomy" id="1421715"/>
    <lineage>
        <taxon>Eukaryota</taxon>
        <taxon>Metazoa</taxon>
        <taxon>Ecdysozoa</taxon>
        <taxon>Arthropoda</taxon>
        <taxon>Hexapoda</taxon>
        <taxon>Insecta</taxon>
        <taxon>Pterygota</taxon>
        <taxon>Neoptera</taxon>
        <taxon>Endopterygota</taxon>
        <taxon>Coleoptera</taxon>
        <taxon>Polyphaga</taxon>
        <taxon>Elateriformia</taxon>
        <taxon>Elateroidea</taxon>
        <taxon>Lampyridae</taxon>
        <taxon>Luciolinae</taxon>
        <taxon>Aquatica</taxon>
    </lineage>
</organism>
<gene>
    <name evidence="1" type="ORF">RN001_002456</name>
</gene>
<reference evidence="2" key="1">
    <citation type="submission" date="2023-01" db="EMBL/GenBank/DDBJ databases">
        <title>Key to firefly adult light organ development and bioluminescence: homeobox transcription factors regulate luciferase expression and transportation to peroxisome.</title>
        <authorList>
            <person name="Fu X."/>
        </authorList>
    </citation>
    <scope>NUCLEOTIDE SEQUENCE [LARGE SCALE GENOMIC DNA]</scope>
</reference>